<feature type="domain" description="DUF397" evidence="1">
    <location>
        <begin position="12"/>
        <end position="62"/>
    </location>
</feature>
<reference evidence="2 3" key="1">
    <citation type="submission" date="2021-01" db="EMBL/GenBank/DDBJ databases">
        <title>Whole genome shotgun sequence of Actinoplanes durhamensis NBRC 14914.</title>
        <authorList>
            <person name="Komaki H."/>
            <person name="Tamura T."/>
        </authorList>
    </citation>
    <scope>NUCLEOTIDE SEQUENCE [LARGE SCALE GENOMIC DNA]</scope>
    <source>
        <strain evidence="2 3">NBRC 14914</strain>
    </source>
</reference>
<evidence type="ECO:0000313" key="3">
    <source>
        <dbReference type="Proteomes" id="UP000637628"/>
    </source>
</evidence>
<gene>
    <name evidence="2" type="ORF">Adu01nite_72450</name>
</gene>
<dbReference type="Pfam" id="PF04149">
    <property type="entry name" value="DUF397"/>
    <property type="match status" value="1"/>
</dbReference>
<accession>A0ABQ3Z7V1</accession>
<sequence>MDNEVQMLRELSWKTSSYCTNSTCVQVGMTEDSVAIRDSKDLDQRPLKYTRDEWRQFIAGVKDGEFDLA</sequence>
<dbReference type="RefSeq" id="WP_239132950.1">
    <property type="nucleotide sequence ID" value="NZ_BAAATX010000027.1"/>
</dbReference>
<keyword evidence="3" id="KW-1185">Reference proteome</keyword>
<protein>
    <recommendedName>
        <fullName evidence="1">DUF397 domain-containing protein</fullName>
    </recommendedName>
</protein>
<evidence type="ECO:0000259" key="1">
    <source>
        <dbReference type="Pfam" id="PF04149"/>
    </source>
</evidence>
<name>A0ABQ3Z7V1_9ACTN</name>
<dbReference type="EMBL" id="BOML01000058">
    <property type="protein sequence ID" value="GIE05895.1"/>
    <property type="molecule type" value="Genomic_DNA"/>
</dbReference>
<dbReference type="Proteomes" id="UP000637628">
    <property type="component" value="Unassembled WGS sequence"/>
</dbReference>
<evidence type="ECO:0000313" key="2">
    <source>
        <dbReference type="EMBL" id="GIE05895.1"/>
    </source>
</evidence>
<dbReference type="InterPro" id="IPR007278">
    <property type="entry name" value="DUF397"/>
</dbReference>
<proteinExistence type="predicted"/>
<comment type="caution">
    <text evidence="2">The sequence shown here is derived from an EMBL/GenBank/DDBJ whole genome shotgun (WGS) entry which is preliminary data.</text>
</comment>
<organism evidence="2 3">
    <name type="scientific">Paractinoplanes durhamensis</name>
    <dbReference type="NCBI Taxonomy" id="113563"/>
    <lineage>
        <taxon>Bacteria</taxon>
        <taxon>Bacillati</taxon>
        <taxon>Actinomycetota</taxon>
        <taxon>Actinomycetes</taxon>
        <taxon>Micromonosporales</taxon>
        <taxon>Micromonosporaceae</taxon>
        <taxon>Paractinoplanes</taxon>
    </lineage>
</organism>